<protein>
    <submittedName>
        <fullName evidence="6">LysR substrate binding domain protein</fullName>
    </submittedName>
</protein>
<dbReference type="Gene3D" id="3.40.190.290">
    <property type="match status" value="1"/>
</dbReference>
<dbReference type="Pfam" id="PF03466">
    <property type="entry name" value="LysR_substrate"/>
    <property type="match status" value="1"/>
</dbReference>
<dbReference type="FunFam" id="1.10.10.10:FF:000001">
    <property type="entry name" value="LysR family transcriptional regulator"/>
    <property type="match status" value="1"/>
</dbReference>
<evidence type="ECO:0000256" key="2">
    <source>
        <dbReference type="ARBA" id="ARBA00023015"/>
    </source>
</evidence>
<dbReference type="InterPro" id="IPR036388">
    <property type="entry name" value="WH-like_DNA-bd_sf"/>
</dbReference>
<organism evidence="6 7">
    <name type="scientific">Brucella pseudogrignonensis</name>
    <dbReference type="NCBI Taxonomy" id="419475"/>
    <lineage>
        <taxon>Bacteria</taxon>
        <taxon>Pseudomonadati</taxon>
        <taxon>Pseudomonadota</taxon>
        <taxon>Alphaproteobacteria</taxon>
        <taxon>Hyphomicrobiales</taxon>
        <taxon>Brucellaceae</taxon>
        <taxon>Brucella/Ochrobactrum group</taxon>
        <taxon>Brucella</taxon>
    </lineage>
</organism>
<feature type="domain" description="HTH lysR-type" evidence="5">
    <location>
        <begin position="49"/>
        <end position="106"/>
    </location>
</feature>
<comment type="caution">
    <text evidence="6">The sequence shown here is derived from an EMBL/GenBank/DDBJ whole genome shotgun (WGS) entry which is preliminary data.</text>
</comment>
<comment type="similarity">
    <text evidence="1">Belongs to the LysR transcriptional regulatory family.</text>
</comment>
<sequence length="345" mass="37449">MQCGAVRHTNCGLLSSSGPVQERDGHWPHPTIINICIDQEGRALVANKNQLSDLAVFLMIVRHRSFRKAADQLDVSVSALSHRMKALESHLGIRLLNRTSRSVAPTAAGAVLAEKVAAGLDIINSGLEELQGQFSGIAASVRINVLKDAVPLLLQSVLPVFCERYPNIELEIAAEDNFLDVTAEGFDAGLRYAGSIPEDMIAVPVSTTLNWVAVASPGYLARAGHPEHPGDLMNHACIRIRTGRGQIYHWEFDRGDAHLKIDVPGSLISGSTDISIAAALSGAGIAYCLEKLAEPYVAAGRLKILMPEWASPGPPLSFYYSSRRQLPYGLQMLIKTIRELQPLHR</sequence>
<dbReference type="SUPFAM" id="SSF53850">
    <property type="entry name" value="Periplasmic binding protein-like II"/>
    <property type="match status" value="1"/>
</dbReference>
<evidence type="ECO:0000313" key="6">
    <source>
        <dbReference type="EMBL" id="OYR24077.1"/>
    </source>
</evidence>
<evidence type="ECO:0000256" key="3">
    <source>
        <dbReference type="ARBA" id="ARBA00023125"/>
    </source>
</evidence>
<dbReference type="PROSITE" id="PS50931">
    <property type="entry name" value="HTH_LYSR"/>
    <property type="match status" value="1"/>
</dbReference>
<gene>
    <name evidence="6" type="ORF">CEV34_3199</name>
</gene>
<dbReference type="InterPro" id="IPR005119">
    <property type="entry name" value="LysR_subst-bd"/>
</dbReference>
<name>A0A1A9FT82_9HYPH</name>
<dbReference type="AlphaFoldDB" id="A0A1A9FT82"/>
<evidence type="ECO:0000259" key="5">
    <source>
        <dbReference type="PROSITE" id="PS50931"/>
    </source>
</evidence>
<dbReference type="GO" id="GO:0043565">
    <property type="term" value="F:sequence-specific DNA binding"/>
    <property type="evidence" value="ECO:0007669"/>
    <property type="project" value="TreeGrafter"/>
</dbReference>
<keyword evidence="2" id="KW-0805">Transcription regulation</keyword>
<reference evidence="6 7" key="1">
    <citation type="submission" date="2017-07" db="EMBL/GenBank/DDBJ databases">
        <title>Phylogenetic study on the rhizospheric bacterium Ochrobactrum sp. A44.</title>
        <authorList>
            <person name="Krzyzanowska D.M."/>
            <person name="Ossowicki A."/>
            <person name="Rajewska M."/>
            <person name="Maciag T."/>
            <person name="Kaczynski Z."/>
            <person name="Czerwicka M."/>
            <person name="Jafra S."/>
        </authorList>
    </citation>
    <scope>NUCLEOTIDE SEQUENCE [LARGE SCALE GENOMIC DNA]</scope>
    <source>
        <strain evidence="6 7">CCUG 30717</strain>
    </source>
</reference>
<evidence type="ECO:0000256" key="4">
    <source>
        <dbReference type="ARBA" id="ARBA00023163"/>
    </source>
</evidence>
<dbReference type="SUPFAM" id="SSF46785">
    <property type="entry name" value="Winged helix' DNA-binding domain"/>
    <property type="match status" value="1"/>
</dbReference>
<accession>A0A1A9FT82</accession>
<dbReference type="EMBL" id="NNRM01000036">
    <property type="protein sequence ID" value="OYR24077.1"/>
    <property type="molecule type" value="Genomic_DNA"/>
</dbReference>
<dbReference type="Pfam" id="PF00126">
    <property type="entry name" value="HTH_1"/>
    <property type="match status" value="1"/>
</dbReference>
<dbReference type="PANTHER" id="PTHR30537:SF1">
    <property type="entry name" value="HTH-TYPE TRANSCRIPTIONAL REGULATOR PGRR"/>
    <property type="match status" value="1"/>
</dbReference>
<dbReference type="RefSeq" id="WP_007880547.1">
    <property type="nucleotide sequence ID" value="NZ_CP015776.1"/>
</dbReference>
<proteinExistence type="inferred from homology"/>
<dbReference type="InterPro" id="IPR000847">
    <property type="entry name" value="LysR_HTH_N"/>
</dbReference>
<dbReference type="Gene3D" id="1.10.10.10">
    <property type="entry name" value="Winged helix-like DNA-binding domain superfamily/Winged helix DNA-binding domain"/>
    <property type="match status" value="1"/>
</dbReference>
<dbReference type="InterPro" id="IPR058163">
    <property type="entry name" value="LysR-type_TF_proteobact-type"/>
</dbReference>
<keyword evidence="7" id="KW-1185">Reference proteome</keyword>
<keyword evidence="4" id="KW-0804">Transcription</keyword>
<dbReference type="Proteomes" id="UP000216188">
    <property type="component" value="Unassembled WGS sequence"/>
</dbReference>
<evidence type="ECO:0000256" key="1">
    <source>
        <dbReference type="ARBA" id="ARBA00009437"/>
    </source>
</evidence>
<dbReference type="PANTHER" id="PTHR30537">
    <property type="entry name" value="HTH-TYPE TRANSCRIPTIONAL REGULATOR"/>
    <property type="match status" value="1"/>
</dbReference>
<dbReference type="GO" id="GO:0003700">
    <property type="term" value="F:DNA-binding transcription factor activity"/>
    <property type="evidence" value="ECO:0007669"/>
    <property type="project" value="InterPro"/>
</dbReference>
<dbReference type="STRING" id="419475.A8A54_19765"/>
<keyword evidence="3" id="KW-0238">DNA-binding</keyword>
<dbReference type="KEGG" id="ops:A8A54_19765"/>
<dbReference type="InterPro" id="IPR036390">
    <property type="entry name" value="WH_DNA-bd_sf"/>
</dbReference>
<dbReference type="GO" id="GO:0006351">
    <property type="term" value="P:DNA-templated transcription"/>
    <property type="evidence" value="ECO:0007669"/>
    <property type="project" value="TreeGrafter"/>
</dbReference>
<evidence type="ECO:0000313" key="7">
    <source>
        <dbReference type="Proteomes" id="UP000216188"/>
    </source>
</evidence>